<dbReference type="InterPro" id="IPR032675">
    <property type="entry name" value="LRR_dom_sf"/>
</dbReference>
<organism evidence="15 16">
    <name type="scientific">Lactuca virosa</name>
    <dbReference type="NCBI Taxonomy" id="75947"/>
    <lineage>
        <taxon>Eukaryota</taxon>
        <taxon>Viridiplantae</taxon>
        <taxon>Streptophyta</taxon>
        <taxon>Embryophyta</taxon>
        <taxon>Tracheophyta</taxon>
        <taxon>Spermatophyta</taxon>
        <taxon>Magnoliopsida</taxon>
        <taxon>eudicotyledons</taxon>
        <taxon>Gunneridae</taxon>
        <taxon>Pentapetalae</taxon>
        <taxon>asterids</taxon>
        <taxon>campanulids</taxon>
        <taxon>Asterales</taxon>
        <taxon>Asteraceae</taxon>
        <taxon>Cichorioideae</taxon>
        <taxon>Cichorieae</taxon>
        <taxon>Lactucinae</taxon>
        <taxon>Lactuca</taxon>
    </lineage>
</organism>
<dbReference type="PANTHER" id="PTHR48063">
    <property type="entry name" value="LRR RECEPTOR-LIKE KINASE"/>
    <property type="match status" value="1"/>
</dbReference>
<evidence type="ECO:0000256" key="6">
    <source>
        <dbReference type="ARBA" id="ARBA00022729"/>
    </source>
</evidence>
<dbReference type="FunFam" id="3.80.10.10:FF:000275">
    <property type="entry name" value="Leucine-rich repeat receptor-like protein kinase"/>
    <property type="match status" value="1"/>
</dbReference>
<dbReference type="GO" id="GO:0051707">
    <property type="term" value="P:response to other organism"/>
    <property type="evidence" value="ECO:0007669"/>
    <property type="project" value="UniProtKB-ARBA"/>
</dbReference>
<evidence type="ECO:0000256" key="4">
    <source>
        <dbReference type="ARBA" id="ARBA00022614"/>
    </source>
</evidence>
<dbReference type="PRINTS" id="PR00019">
    <property type="entry name" value="LEURICHRPT"/>
</dbReference>
<evidence type="ECO:0000256" key="7">
    <source>
        <dbReference type="ARBA" id="ARBA00022737"/>
    </source>
</evidence>
<evidence type="ECO:0008006" key="17">
    <source>
        <dbReference type="Google" id="ProtNLM"/>
    </source>
</evidence>
<feature type="region of interest" description="Disordered" evidence="11">
    <location>
        <begin position="840"/>
        <end position="872"/>
    </location>
</feature>
<feature type="compositionally biased region" description="Basic and acidic residues" evidence="11">
    <location>
        <begin position="840"/>
        <end position="851"/>
    </location>
</feature>
<accession>A0AAU9LDS0</accession>
<evidence type="ECO:0000313" key="15">
    <source>
        <dbReference type="EMBL" id="CAH1412467.1"/>
    </source>
</evidence>
<keyword evidence="5" id="KW-0812">Transmembrane</keyword>
<reference evidence="15 16" key="1">
    <citation type="submission" date="2022-01" db="EMBL/GenBank/DDBJ databases">
        <authorList>
            <person name="Xiong W."/>
            <person name="Schranz E."/>
        </authorList>
    </citation>
    <scope>NUCLEOTIDE SEQUENCE [LARGE SCALE GENOMIC DNA]</scope>
</reference>
<keyword evidence="9" id="KW-0472">Membrane</keyword>
<dbReference type="InterPro" id="IPR001611">
    <property type="entry name" value="Leu-rich_rpt"/>
</dbReference>
<dbReference type="PANTHER" id="PTHR48063:SF103">
    <property type="entry name" value="LEUCINE-RICH RECEPTOR-LIKE KINASE FAMILY PROTEIN"/>
    <property type="match status" value="1"/>
</dbReference>
<feature type="compositionally biased region" description="Polar residues" evidence="11">
    <location>
        <begin position="852"/>
        <end position="872"/>
    </location>
</feature>
<proteinExistence type="inferred from homology"/>
<comment type="caution">
    <text evidence="15">The sequence shown here is derived from an EMBL/GenBank/DDBJ whole genome shotgun (WGS) entry which is preliminary data.</text>
</comment>
<evidence type="ECO:0000313" key="16">
    <source>
        <dbReference type="Proteomes" id="UP001157418"/>
    </source>
</evidence>
<protein>
    <recommendedName>
        <fullName evidence="17">Leucine-rich repeat-containing N-terminal plant-type domain-containing protein</fullName>
    </recommendedName>
</protein>
<keyword evidence="6 12" id="KW-0732">Signal</keyword>
<dbReference type="Gene3D" id="3.80.10.10">
    <property type="entry name" value="Ribonuclease Inhibitor"/>
    <property type="match status" value="4"/>
</dbReference>
<comment type="similarity">
    <text evidence="2">Belongs to the RLP family.</text>
</comment>
<keyword evidence="3" id="KW-1003">Cell membrane</keyword>
<evidence type="ECO:0000256" key="12">
    <source>
        <dbReference type="SAM" id="SignalP"/>
    </source>
</evidence>
<evidence type="ECO:0000256" key="9">
    <source>
        <dbReference type="ARBA" id="ARBA00023136"/>
    </source>
</evidence>
<dbReference type="Proteomes" id="UP001157418">
    <property type="component" value="Unassembled WGS sequence"/>
</dbReference>
<evidence type="ECO:0000259" key="14">
    <source>
        <dbReference type="Pfam" id="PF23598"/>
    </source>
</evidence>
<dbReference type="SUPFAM" id="SSF52047">
    <property type="entry name" value="RNI-like"/>
    <property type="match status" value="1"/>
</dbReference>
<feature type="chain" id="PRO_5043650516" description="Leucine-rich repeat-containing N-terminal plant-type domain-containing protein" evidence="12">
    <location>
        <begin position="16"/>
        <end position="872"/>
    </location>
</feature>
<dbReference type="GO" id="GO:0005886">
    <property type="term" value="C:plasma membrane"/>
    <property type="evidence" value="ECO:0007669"/>
    <property type="project" value="UniProtKB-SubCell"/>
</dbReference>
<evidence type="ECO:0000256" key="10">
    <source>
        <dbReference type="ARBA" id="ARBA00023180"/>
    </source>
</evidence>
<dbReference type="SUPFAM" id="SSF52058">
    <property type="entry name" value="L domain-like"/>
    <property type="match status" value="2"/>
</dbReference>
<dbReference type="InterPro" id="IPR013210">
    <property type="entry name" value="LRR_N_plant-typ"/>
</dbReference>
<dbReference type="SMART" id="SM00369">
    <property type="entry name" value="LRR_TYP"/>
    <property type="match status" value="7"/>
</dbReference>
<evidence type="ECO:0000259" key="13">
    <source>
        <dbReference type="Pfam" id="PF08263"/>
    </source>
</evidence>
<dbReference type="InterPro" id="IPR055414">
    <property type="entry name" value="LRR_R13L4/SHOC2-like"/>
</dbReference>
<dbReference type="Pfam" id="PF00560">
    <property type="entry name" value="LRR_1"/>
    <property type="match status" value="7"/>
</dbReference>
<feature type="domain" description="Leucine-rich repeat-containing N-terminal plant-type" evidence="13">
    <location>
        <begin position="34"/>
        <end position="74"/>
    </location>
</feature>
<evidence type="ECO:0000256" key="3">
    <source>
        <dbReference type="ARBA" id="ARBA00022475"/>
    </source>
</evidence>
<evidence type="ECO:0000256" key="2">
    <source>
        <dbReference type="ARBA" id="ARBA00009592"/>
    </source>
</evidence>
<feature type="domain" description="Disease resistance R13L4/SHOC-2-like LRR" evidence="14">
    <location>
        <begin position="96"/>
        <end position="274"/>
    </location>
</feature>
<keyword evidence="7" id="KW-0677">Repeat</keyword>
<keyword evidence="8" id="KW-1133">Transmembrane helix</keyword>
<dbReference type="Pfam" id="PF23598">
    <property type="entry name" value="LRR_14"/>
    <property type="match status" value="1"/>
</dbReference>
<keyword evidence="4" id="KW-0433">Leucine-rich repeat</keyword>
<evidence type="ECO:0000256" key="5">
    <source>
        <dbReference type="ARBA" id="ARBA00022692"/>
    </source>
</evidence>
<sequence length="872" mass="97116">MFSVLLLLLVSTTASQLVAVGEGGDDRNMKRCLDKERDALLVFKAPFLQDPYGILSTWTADQHDCCKWNGVTCDKQTGHVTELDISGLGLVGEISHSLLNLTYLNHLDLSANSFHGNIPTFIGSLNRLIYLDLSGNSFYGTIPRSIGSLIKLRRLDLSFNSFYGTIPPEFGNLTHLQELDLSSAGRCRVEKVEWLSHLSQLEELHMNGISLSKANHWVDAISSLPKLSYLSLEGCELSQVMNPYSSFLNSSSSSSIVELYLGDNNLTSSMYYWLFPLTTNKLRFLHLSGNMLDGIPKYLGNLCSLQLLEFADNSAAVKFPDFLYNLSGCTSLSLQSLYAIGSQFTGSLSDDIQKFSSLEALYLFENHLNGSISEKLWELPSLETVILSSNNLTAPLTDHMPSLSYVKELYMRSCKVGPRFPKWIQSLKNLTHFDLSNTGISDTIPLEFWDIWPSQLIYLNLSSNNISGKVPDLLSNFAKCATIDLSSNNFSGPIPNVSSTVLSLNLSRNKFSGAISFICQIVDEFLEFLDLSHNSLTGQLPDCLWHLKDLRVLNLGHNNLFGRLPPSMGSLIQLKVLSLFKNNFSGELPLSLKNCTRLKSLNLGANMFSGNVSVWIGENLSQLSVLILGSNKFFGTIPLQLCQLANLQILDLSMNNLHGTIPSCLSNLTSMGQQGGFSQDVEYHRNLTDNSFVLETYVDHAMIEWQGDEPVLLPVTKQQDDPGRRYGAQDPSNKINFVCSFCGQVLKGGVYCLKQHLIGGQKDAKKCPNCPEHFVKKDLDEVMLASNEGIFPEEQPQGSALIYSHSQNHKANKDARHWCEHCKKPFHTKTTCWEIHGKPKDWKSRSQHRENPSASVVEQTHPLSSDINKLTP</sequence>
<evidence type="ECO:0000256" key="1">
    <source>
        <dbReference type="ARBA" id="ARBA00004251"/>
    </source>
</evidence>
<dbReference type="FunFam" id="3.80.10.10:FF:000383">
    <property type="entry name" value="Leucine-rich repeat receptor protein kinase EMS1"/>
    <property type="match status" value="1"/>
</dbReference>
<dbReference type="AlphaFoldDB" id="A0AAU9LDS0"/>
<feature type="signal peptide" evidence="12">
    <location>
        <begin position="1"/>
        <end position="15"/>
    </location>
</feature>
<dbReference type="Pfam" id="PF08263">
    <property type="entry name" value="LRRNT_2"/>
    <property type="match status" value="1"/>
</dbReference>
<dbReference type="EMBL" id="CAKMRJ010000001">
    <property type="protein sequence ID" value="CAH1412467.1"/>
    <property type="molecule type" value="Genomic_DNA"/>
</dbReference>
<dbReference type="GO" id="GO:0006952">
    <property type="term" value="P:defense response"/>
    <property type="evidence" value="ECO:0007669"/>
    <property type="project" value="UniProtKB-ARBA"/>
</dbReference>
<keyword evidence="10" id="KW-0325">Glycoprotein</keyword>
<comment type="subcellular location">
    <subcellularLocation>
        <location evidence="1">Cell membrane</location>
        <topology evidence="1">Single-pass type I membrane protein</topology>
    </subcellularLocation>
</comment>
<name>A0AAU9LDS0_9ASTR</name>
<dbReference type="InterPro" id="IPR003591">
    <property type="entry name" value="Leu-rich_rpt_typical-subtyp"/>
</dbReference>
<keyword evidence="16" id="KW-1185">Reference proteome</keyword>
<dbReference type="InterPro" id="IPR046956">
    <property type="entry name" value="RLP23-like"/>
</dbReference>
<gene>
    <name evidence="15" type="ORF">LVIROSA_LOCUS480</name>
</gene>
<evidence type="ECO:0000256" key="11">
    <source>
        <dbReference type="SAM" id="MobiDB-lite"/>
    </source>
</evidence>
<dbReference type="FunFam" id="3.80.10.10:FF:000095">
    <property type="entry name" value="LRR receptor-like serine/threonine-protein kinase GSO1"/>
    <property type="match status" value="1"/>
</dbReference>
<evidence type="ECO:0000256" key="8">
    <source>
        <dbReference type="ARBA" id="ARBA00022989"/>
    </source>
</evidence>